<proteinExistence type="predicted"/>
<dbReference type="AlphaFoldDB" id="A0AAV5SJ38"/>
<dbReference type="EMBL" id="BTSX01000002">
    <property type="protein sequence ID" value="GMS82637.1"/>
    <property type="molecule type" value="Genomic_DNA"/>
</dbReference>
<comment type="caution">
    <text evidence="1">The sequence shown here is derived from an EMBL/GenBank/DDBJ whole genome shotgun (WGS) entry which is preliminary data.</text>
</comment>
<gene>
    <name evidence="1" type="ORF">PENTCL1PPCAC_4812</name>
</gene>
<dbReference type="Proteomes" id="UP001432027">
    <property type="component" value="Unassembled WGS sequence"/>
</dbReference>
<evidence type="ECO:0000313" key="1">
    <source>
        <dbReference type="EMBL" id="GMS82637.1"/>
    </source>
</evidence>
<feature type="non-terminal residue" evidence="1">
    <location>
        <position position="1"/>
    </location>
</feature>
<evidence type="ECO:0000313" key="2">
    <source>
        <dbReference type="Proteomes" id="UP001432027"/>
    </source>
</evidence>
<protein>
    <submittedName>
        <fullName evidence="1">Uncharacterized protein</fullName>
    </submittedName>
</protein>
<name>A0AAV5SJ38_9BILA</name>
<reference evidence="1" key="1">
    <citation type="submission" date="2023-10" db="EMBL/GenBank/DDBJ databases">
        <title>Genome assembly of Pristionchus species.</title>
        <authorList>
            <person name="Yoshida K."/>
            <person name="Sommer R.J."/>
        </authorList>
    </citation>
    <scope>NUCLEOTIDE SEQUENCE</scope>
    <source>
        <strain evidence="1">RS0144</strain>
    </source>
</reference>
<organism evidence="1 2">
    <name type="scientific">Pristionchus entomophagus</name>
    <dbReference type="NCBI Taxonomy" id="358040"/>
    <lineage>
        <taxon>Eukaryota</taxon>
        <taxon>Metazoa</taxon>
        <taxon>Ecdysozoa</taxon>
        <taxon>Nematoda</taxon>
        <taxon>Chromadorea</taxon>
        <taxon>Rhabditida</taxon>
        <taxon>Rhabditina</taxon>
        <taxon>Diplogasteromorpha</taxon>
        <taxon>Diplogasteroidea</taxon>
        <taxon>Neodiplogasteridae</taxon>
        <taxon>Pristionchus</taxon>
    </lineage>
</organism>
<accession>A0AAV5SJ38</accession>
<sequence>TCFGMEVLHILVESNNLLSNKAKKEFTKLSSEEYNEETHRKVKEWVMKWRVEKLRFITKFPNHEKFLVAARLIAENAGKEFAQYTFMSRLLRIDRKDFERELMRYQSKEGDDEVDWMDRGYFQRVIADEVHSLLD</sequence>
<keyword evidence="2" id="KW-1185">Reference proteome</keyword>